<name>A0A4Y2JIR6_ARAVE</name>
<sequence length="112" mass="13126">MNVLKSKRSQFSKLFIKAVNDKNKRLSLSIDIRISKLRLIEEKEKPMLEVEETYREVLIENENNETIINNEFHQSEGYIDKWRIVESKLASLLAEKDINSVVNESFTQNAVL</sequence>
<protein>
    <submittedName>
        <fullName evidence="1">Uncharacterized protein</fullName>
    </submittedName>
</protein>
<comment type="caution">
    <text evidence="1">The sequence shown here is derived from an EMBL/GenBank/DDBJ whole genome shotgun (WGS) entry which is preliminary data.</text>
</comment>
<gene>
    <name evidence="1" type="ORF">AVEN_111817_1</name>
</gene>
<dbReference type="Proteomes" id="UP000499080">
    <property type="component" value="Unassembled WGS sequence"/>
</dbReference>
<evidence type="ECO:0000313" key="2">
    <source>
        <dbReference type="Proteomes" id="UP000499080"/>
    </source>
</evidence>
<dbReference type="EMBL" id="BGPR01003580">
    <property type="protein sequence ID" value="GBM89867.1"/>
    <property type="molecule type" value="Genomic_DNA"/>
</dbReference>
<reference evidence="1 2" key="1">
    <citation type="journal article" date="2019" name="Sci. Rep.">
        <title>Orb-weaving spider Araneus ventricosus genome elucidates the spidroin gene catalogue.</title>
        <authorList>
            <person name="Kono N."/>
            <person name="Nakamura H."/>
            <person name="Ohtoshi R."/>
            <person name="Moran D.A.P."/>
            <person name="Shinohara A."/>
            <person name="Yoshida Y."/>
            <person name="Fujiwara M."/>
            <person name="Mori M."/>
            <person name="Tomita M."/>
            <person name="Arakawa K."/>
        </authorList>
    </citation>
    <scope>NUCLEOTIDE SEQUENCE [LARGE SCALE GENOMIC DNA]</scope>
</reference>
<organism evidence="1 2">
    <name type="scientific">Araneus ventricosus</name>
    <name type="common">Orbweaver spider</name>
    <name type="synonym">Epeira ventricosa</name>
    <dbReference type="NCBI Taxonomy" id="182803"/>
    <lineage>
        <taxon>Eukaryota</taxon>
        <taxon>Metazoa</taxon>
        <taxon>Ecdysozoa</taxon>
        <taxon>Arthropoda</taxon>
        <taxon>Chelicerata</taxon>
        <taxon>Arachnida</taxon>
        <taxon>Araneae</taxon>
        <taxon>Araneomorphae</taxon>
        <taxon>Entelegynae</taxon>
        <taxon>Araneoidea</taxon>
        <taxon>Araneidae</taxon>
        <taxon>Araneus</taxon>
    </lineage>
</organism>
<evidence type="ECO:0000313" key="1">
    <source>
        <dbReference type="EMBL" id="GBM89867.1"/>
    </source>
</evidence>
<keyword evidence="2" id="KW-1185">Reference proteome</keyword>
<accession>A0A4Y2JIR6</accession>
<proteinExistence type="predicted"/>
<dbReference type="AlphaFoldDB" id="A0A4Y2JIR6"/>